<protein>
    <submittedName>
        <fullName evidence="1">Uncharacterized protein</fullName>
    </submittedName>
</protein>
<dbReference type="EMBL" id="ABCS01000039">
    <property type="protein sequence ID" value="EDM77880.1"/>
    <property type="molecule type" value="Genomic_DNA"/>
</dbReference>
<dbReference type="eggNOG" id="ENOG5033RTI">
    <property type="taxonomic scope" value="Bacteria"/>
</dbReference>
<evidence type="ECO:0000313" key="1">
    <source>
        <dbReference type="EMBL" id="EDM77880.1"/>
    </source>
</evidence>
<accession>A6G8H0</accession>
<proteinExistence type="predicted"/>
<reference evidence="1 2" key="1">
    <citation type="submission" date="2007-06" db="EMBL/GenBank/DDBJ databases">
        <authorList>
            <person name="Shimkets L."/>
            <person name="Ferriera S."/>
            <person name="Johnson J."/>
            <person name="Kravitz S."/>
            <person name="Beeson K."/>
            <person name="Sutton G."/>
            <person name="Rogers Y.-H."/>
            <person name="Friedman R."/>
            <person name="Frazier M."/>
            <person name="Venter J.C."/>
        </authorList>
    </citation>
    <scope>NUCLEOTIDE SEQUENCE [LARGE SCALE GENOMIC DNA]</scope>
    <source>
        <strain evidence="1 2">SIR-1</strain>
    </source>
</reference>
<dbReference type="RefSeq" id="WP_006973015.1">
    <property type="nucleotide sequence ID" value="NZ_ABCS01000039.1"/>
</dbReference>
<dbReference type="STRING" id="391625.PPSIR1_01597"/>
<name>A6G8H0_9BACT</name>
<dbReference type="OrthoDB" id="5499811at2"/>
<dbReference type="Proteomes" id="UP000005801">
    <property type="component" value="Unassembled WGS sequence"/>
</dbReference>
<keyword evidence="2" id="KW-1185">Reference proteome</keyword>
<comment type="caution">
    <text evidence="1">The sequence shown here is derived from an EMBL/GenBank/DDBJ whole genome shotgun (WGS) entry which is preliminary data.</text>
</comment>
<sequence>MTTTTTDRLLVALSLALASCATTPTDTKSLDLEGAEHAGAGVAVGEAPAIEPDDWDGLEAALQGEGLVGWMHASVPEAGLFVFTYRKPGDFFAYVDLPLAPTKESYAALAELSRHDEVRLYGSFVGNGASKPHVRVSKVELVEAYASAYETPAYARELSLPEGLLEETEIVAKVHAVGGEGSVLVLEWQDAVVPVRVSRPELVNDLWRNDKVRVAVAPAPYPGKPAHWLLDTEAAQPLELLERVAEHHGEPTTLRGRLVLFPKSPQIIFDIYALQVEDADGIRRNYTLVNFEDMDAFEAIRGRLGEIWAASPEAAVNGRNKLVKPGLELEVQGILNVVSPAQANPQLLLDSPDSIRVLGDAP</sequence>
<dbReference type="AlphaFoldDB" id="A6G8H0"/>
<gene>
    <name evidence="1" type="ORF">PPSIR1_01597</name>
</gene>
<organism evidence="1 2">
    <name type="scientific">Plesiocystis pacifica SIR-1</name>
    <dbReference type="NCBI Taxonomy" id="391625"/>
    <lineage>
        <taxon>Bacteria</taxon>
        <taxon>Pseudomonadati</taxon>
        <taxon>Myxococcota</taxon>
        <taxon>Polyangia</taxon>
        <taxon>Nannocystales</taxon>
        <taxon>Nannocystaceae</taxon>
        <taxon>Plesiocystis</taxon>
    </lineage>
</organism>
<evidence type="ECO:0000313" key="2">
    <source>
        <dbReference type="Proteomes" id="UP000005801"/>
    </source>
</evidence>